<organism evidence="1 2">
    <name type="scientific">Dentiscutata erythropus</name>
    <dbReference type="NCBI Taxonomy" id="1348616"/>
    <lineage>
        <taxon>Eukaryota</taxon>
        <taxon>Fungi</taxon>
        <taxon>Fungi incertae sedis</taxon>
        <taxon>Mucoromycota</taxon>
        <taxon>Glomeromycotina</taxon>
        <taxon>Glomeromycetes</taxon>
        <taxon>Diversisporales</taxon>
        <taxon>Gigasporaceae</taxon>
        <taxon>Dentiscutata</taxon>
    </lineage>
</organism>
<dbReference type="Proteomes" id="UP000789405">
    <property type="component" value="Unassembled WGS sequence"/>
</dbReference>
<dbReference type="AlphaFoldDB" id="A0A9N9P7T3"/>
<accession>A0A9N9P7T3</accession>
<name>A0A9N9P7T3_9GLOM</name>
<sequence>KPKPVYDQDLFLLLLDNNNNISNNEINSDSNINIVNNLNSNNDINSDNDFNSNNDFNSDNNFNMEILDFNSDINMERYESLQENSSNSSSFSDSDESLTDEYKENFLGSTKYLVLSNAELKKIKEHYVTNYNIEANQLQV</sequence>
<evidence type="ECO:0000313" key="2">
    <source>
        <dbReference type="Proteomes" id="UP000789405"/>
    </source>
</evidence>
<evidence type="ECO:0000313" key="1">
    <source>
        <dbReference type="EMBL" id="CAG8791450.1"/>
    </source>
</evidence>
<feature type="non-terminal residue" evidence="1">
    <location>
        <position position="140"/>
    </location>
</feature>
<reference evidence="1" key="1">
    <citation type="submission" date="2021-06" db="EMBL/GenBank/DDBJ databases">
        <authorList>
            <person name="Kallberg Y."/>
            <person name="Tangrot J."/>
            <person name="Rosling A."/>
        </authorList>
    </citation>
    <scope>NUCLEOTIDE SEQUENCE</scope>
    <source>
        <strain evidence="1">MA453B</strain>
    </source>
</reference>
<dbReference type="EMBL" id="CAJVPY010027629">
    <property type="protein sequence ID" value="CAG8791450.1"/>
    <property type="molecule type" value="Genomic_DNA"/>
</dbReference>
<protein>
    <submittedName>
        <fullName evidence="1">26136_t:CDS:1</fullName>
    </submittedName>
</protein>
<keyword evidence="2" id="KW-1185">Reference proteome</keyword>
<dbReference type="OrthoDB" id="2443892at2759"/>
<gene>
    <name evidence="1" type="ORF">DERYTH_LOCUS21517</name>
</gene>
<comment type="caution">
    <text evidence="1">The sequence shown here is derived from an EMBL/GenBank/DDBJ whole genome shotgun (WGS) entry which is preliminary data.</text>
</comment>
<feature type="non-terminal residue" evidence="1">
    <location>
        <position position="1"/>
    </location>
</feature>
<proteinExistence type="predicted"/>